<gene>
    <name evidence="2" type="ORF">H2Rhizo33128_000001</name>
</gene>
<organism evidence="2">
    <name type="scientific">Riboviria sp</name>
    <dbReference type="NCBI Taxonomy" id="2585031"/>
    <lineage>
        <taxon>Viruses</taxon>
        <taxon>Riboviria</taxon>
    </lineage>
</organism>
<accession>A0A514D409</accession>
<reference evidence="2" key="1">
    <citation type="submission" date="2019-05" db="EMBL/GenBank/DDBJ databases">
        <title>Metatranscriptomic reconstruction reveals RNA viruses with the potential to shape carbon cycling in soil.</title>
        <authorList>
            <person name="Starr E.P."/>
            <person name="Nuccio E."/>
            <person name="Pett-Ridge J."/>
            <person name="Banfield J.F."/>
            <person name="Firestone M.K."/>
        </authorList>
    </citation>
    <scope>NUCLEOTIDE SEQUENCE</scope>
    <source>
        <strain evidence="2">H2_Rhizo_33_scaffold_128</strain>
    </source>
</reference>
<proteinExistence type="predicted"/>
<sequence>MKPKAALVSSATDFFQIGFRGTSVLPATPWGPAATSTQIINSHGKLAGASVRVANPDTIDFPRRWSPGLYLILHYIDTASTFTSATSLVFGGSLATSVSVGNFYTVASGTSVSGLRRADTAGYIEAQFVMVGDTDTGTSGIENPCWIGMAATGNNWAPTASTRIGMIIVPLSSYPTLGWFSGGSNQGVAPLAMDQVVSEVMRRLGLEGYMELEDPDPPVPEPNNPPKPAPAGPGPYELDQYNRREVSPSGSDTGDFIHLDDNALRRAVARMKSLAM</sequence>
<evidence type="ECO:0000256" key="1">
    <source>
        <dbReference type="SAM" id="MobiDB-lite"/>
    </source>
</evidence>
<feature type="region of interest" description="Disordered" evidence="1">
    <location>
        <begin position="210"/>
        <end position="257"/>
    </location>
</feature>
<evidence type="ECO:0000313" key="2">
    <source>
        <dbReference type="EMBL" id="QDH88309.1"/>
    </source>
</evidence>
<protein>
    <submittedName>
        <fullName evidence="2">Uncharacterized protein</fullName>
    </submittedName>
</protein>
<dbReference type="EMBL" id="MN034007">
    <property type="protein sequence ID" value="QDH88309.1"/>
    <property type="molecule type" value="Genomic_DNA"/>
</dbReference>
<name>A0A514D409_9VIRU</name>
<feature type="compositionally biased region" description="Pro residues" evidence="1">
    <location>
        <begin position="217"/>
        <end position="233"/>
    </location>
</feature>